<dbReference type="Pfam" id="PF13847">
    <property type="entry name" value="Methyltransf_31"/>
    <property type="match status" value="1"/>
</dbReference>
<evidence type="ECO:0000313" key="7">
    <source>
        <dbReference type="EMBL" id="MZR29008.1"/>
    </source>
</evidence>
<dbReference type="PANTHER" id="PTHR18895">
    <property type="entry name" value="HEMK METHYLTRANSFERASE"/>
    <property type="match status" value="1"/>
</dbReference>
<gene>
    <name evidence="4 7" type="primary">prmC</name>
    <name evidence="7" type="ORF">GQE98_00020</name>
</gene>
<feature type="binding site" evidence="4">
    <location>
        <position position="175"/>
    </location>
    <ligand>
        <name>S-adenosyl-L-methionine</name>
        <dbReference type="ChEBI" id="CHEBI:59789"/>
    </ligand>
</feature>
<dbReference type="InterPro" id="IPR050320">
    <property type="entry name" value="N5-glutamine_MTase"/>
</dbReference>
<feature type="binding site" evidence="4">
    <location>
        <position position="146"/>
    </location>
    <ligand>
        <name>S-adenosyl-L-methionine</name>
        <dbReference type="ChEBI" id="CHEBI:59789"/>
    </ligand>
</feature>
<dbReference type="HAMAP" id="MF_02126">
    <property type="entry name" value="RF_methyltr_PrmC"/>
    <property type="match status" value="1"/>
</dbReference>
<dbReference type="InterPro" id="IPR002052">
    <property type="entry name" value="DNA_methylase_N6_adenine_CS"/>
</dbReference>
<comment type="caution">
    <text evidence="7">The sequence shown here is derived from an EMBL/GenBank/DDBJ whole genome shotgun (WGS) entry which is preliminary data.</text>
</comment>
<evidence type="ECO:0000256" key="3">
    <source>
        <dbReference type="ARBA" id="ARBA00022691"/>
    </source>
</evidence>
<dbReference type="Proteomes" id="UP000476030">
    <property type="component" value="Unassembled WGS sequence"/>
</dbReference>
<sequence>MTGSLRYLVSEAGKTLAQADVANARRESALLLSYVLNEDIGYLHREPDRVLSKDERQRFETLITRRAAREPLSHLTGHREFWSLDFLVNANVLDPRADSETLIDIVLAAQKRGFNPSRILDLGTGSGCLLLTLLSEIPTATGVGVDVSDVALKIARENANRLGLKTRVDFQRGNWEIDLGEKFDLVISNPPYIPSGDIKDLQPEVRDFEPRLALDGGADGLDCYRDIISNIRNVLRPGGLLVFEVGIDQAKDVGQLMHDSGFTSVQFHKDIAAIERCISAFLRD</sequence>
<dbReference type="GO" id="GO:0003676">
    <property type="term" value="F:nucleic acid binding"/>
    <property type="evidence" value="ECO:0007669"/>
    <property type="project" value="InterPro"/>
</dbReference>
<dbReference type="Pfam" id="PF17827">
    <property type="entry name" value="PrmC_N"/>
    <property type="match status" value="1"/>
</dbReference>
<comment type="function">
    <text evidence="4">Methylates the class 1 translation termination release factors RF1/PrfA and RF2/PrfB on the glutamine residue of the universally conserved GGQ motif.</text>
</comment>
<evidence type="ECO:0000256" key="1">
    <source>
        <dbReference type="ARBA" id="ARBA00022603"/>
    </source>
</evidence>
<comment type="catalytic activity">
    <reaction evidence="4">
        <text>L-glutaminyl-[peptide chain release factor] + S-adenosyl-L-methionine = N(5)-methyl-L-glutaminyl-[peptide chain release factor] + S-adenosyl-L-homocysteine + H(+)</text>
        <dbReference type="Rhea" id="RHEA:42896"/>
        <dbReference type="Rhea" id="RHEA-COMP:10271"/>
        <dbReference type="Rhea" id="RHEA-COMP:10272"/>
        <dbReference type="ChEBI" id="CHEBI:15378"/>
        <dbReference type="ChEBI" id="CHEBI:30011"/>
        <dbReference type="ChEBI" id="CHEBI:57856"/>
        <dbReference type="ChEBI" id="CHEBI:59789"/>
        <dbReference type="ChEBI" id="CHEBI:61891"/>
        <dbReference type="EC" id="2.1.1.297"/>
    </reaction>
</comment>
<dbReference type="NCBIfam" id="TIGR03534">
    <property type="entry name" value="RF_mod_PrmC"/>
    <property type="match status" value="1"/>
</dbReference>
<dbReference type="RefSeq" id="WP_161313502.1">
    <property type="nucleotide sequence ID" value="NZ_WTUW01000001.1"/>
</dbReference>
<dbReference type="NCBIfam" id="TIGR00536">
    <property type="entry name" value="hemK_fam"/>
    <property type="match status" value="1"/>
</dbReference>
<dbReference type="InterPro" id="IPR019874">
    <property type="entry name" value="RF_methyltr_PrmC"/>
</dbReference>
<protein>
    <recommendedName>
        <fullName evidence="4">Release factor glutamine methyltransferase</fullName>
        <shortName evidence="4">RF MTase</shortName>
        <ecNumber evidence="4">2.1.1.297</ecNumber>
    </recommendedName>
    <alternativeName>
        <fullName evidence="4">N5-glutamine methyltransferase PrmC</fullName>
    </alternativeName>
    <alternativeName>
        <fullName evidence="4">Protein-(glutamine-N5) MTase PrmC</fullName>
    </alternativeName>
    <alternativeName>
        <fullName evidence="4">Protein-glutamine N-methyltransferase PrmC</fullName>
    </alternativeName>
</protein>
<dbReference type="Gene3D" id="1.10.8.10">
    <property type="entry name" value="DNA helicase RuvA subunit, C-terminal domain"/>
    <property type="match status" value="1"/>
</dbReference>
<dbReference type="GO" id="GO:0102559">
    <property type="term" value="F:peptide chain release factor N(5)-glutamine methyltransferase activity"/>
    <property type="evidence" value="ECO:0007669"/>
    <property type="project" value="UniProtKB-EC"/>
</dbReference>
<feature type="binding site" evidence="4">
    <location>
        <begin position="123"/>
        <end position="127"/>
    </location>
    <ligand>
        <name>S-adenosyl-L-methionine</name>
        <dbReference type="ChEBI" id="CHEBI:59789"/>
    </ligand>
</feature>
<evidence type="ECO:0000313" key="8">
    <source>
        <dbReference type="Proteomes" id="UP000476030"/>
    </source>
</evidence>
<dbReference type="InterPro" id="IPR040758">
    <property type="entry name" value="PrmC_N"/>
</dbReference>
<reference evidence="7 8" key="1">
    <citation type="submission" date="2019-12" db="EMBL/GenBank/DDBJ databases">
        <title>Snethiella sp. nov. sp. isolated from sea sand.</title>
        <authorList>
            <person name="Kim J."/>
            <person name="Jeong S.E."/>
            <person name="Jung H.S."/>
            <person name="Jeon C.O."/>
        </authorList>
    </citation>
    <scope>NUCLEOTIDE SEQUENCE [LARGE SCALE GENOMIC DNA]</scope>
    <source>
        <strain evidence="7 8">DP05</strain>
    </source>
</reference>
<dbReference type="InterPro" id="IPR025714">
    <property type="entry name" value="Methyltranfer_dom"/>
</dbReference>
<dbReference type="SUPFAM" id="SSF53335">
    <property type="entry name" value="S-adenosyl-L-methionine-dependent methyltransferases"/>
    <property type="match status" value="1"/>
</dbReference>
<dbReference type="InterPro" id="IPR004556">
    <property type="entry name" value="HemK-like"/>
</dbReference>
<keyword evidence="1 4" id="KW-0489">Methyltransferase</keyword>
<dbReference type="Gene3D" id="3.40.50.150">
    <property type="entry name" value="Vaccinia Virus protein VP39"/>
    <property type="match status" value="1"/>
</dbReference>
<dbReference type="CDD" id="cd02440">
    <property type="entry name" value="AdoMet_MTases"/>
    <property type="match status" value="1"/>
</dbReference>
<comment type="similarity">
    <text evidence="4">Belongs to the protein N5-glutamine methyltransferase family. PrmC subfamily.</text>
</comment>
<feature type="domain" description="Release factor glutamine methyltransferase N-terminal" evidence="6">
    <location>
        <begin position="9"/>
        <end position="77"/>
    </location>
</feature>
<evidence type="ECO:0000256" key="2">
    <source>
        <dbReference type="ARBA" id="ARBA00022679"/>
    </source>
</evidence>
<feature type="binding site" evidence="4">
    <location>
        <begin position="189"/>
        <end position="192"/>
    </location>
    <ligand>
        <name>substrate</name>
    </ligand>
</feature>
<dbReference type="PANTHER" id="PTHR18895:SF74">
    <property type="entry name" value="MTRF1L RELEASE FACTOR GLUTAMINE METHYLTRANSFERASE"/>
    <property type="match status" value="1"/>
</dbReference>
<keyword evidence="8" id="KW-1185">Reference proteome</keyword>
<dbReference type="AlphaFoldDB" id="A0A6L8W292"/>
<keyword evidence="3 4" id="KW-0949">S-adenosyl-L-methionine</keyword>
<dbReference type="InterPro" id="IPR029063">
    <property type="entry name" value="SAM-dependent_MTases_sf"/>
</dbReference>
<dbReference type="EC" id="2.1.1.297" evidence="4"/>
<evidence type="ECO:0000259" key="5">
    <source>
        <dbReference type="Pfam" id="PF13847"/>
    </source>
</evidence>
<keyword evidence="2 4" id="KW-0808">Transferase</keyword>
<dbReference type="PROSITE" id="PS00092">
    <property type="entry name" value="N6_MTASE"/>
    <property type="match status" value="1"/>
</dbReference>
<proteinExistence type="inferred from homology"/>
<organism evidence="7 8">
    <name type="scientific">Sneathiella litorea</name>
    <dbReference type="NCBI Taxonomy" id="2606216"/>
    <lineage>
        <taxon>Bacteria</taxon>
        <taxon>Pseudomonadati</taxon>
        <taxon>Pseudomonadota</taxon>
        <taxon>Alphaproteobacteria</taxon>
        <taxon>Sneathiellales</taxon>
        <taxon>Sneathiellaceae</taxon>
        <taxon>Sneathiella</taxon>
    </lineage>
</organism>
<accession>A0A6L8W292</accession>
<feature type="binding site" evidence="4">
    <location>
        <position position="189"/>
    </location>
    <ligand>
        <name>S-adenosyl-L-methionine</name>
        <dbReference type="ChEBI" id="CHEBI:59789"/>
    </ligand>
</feature>
<name>A0A6L8W292_9PROT</name>
<dbReference type="GO" id="GO:0032259">
    <property type="term" value="P:methylation"/>
    <property type="evidence" value="ECO:0007669"/>
    <property type="project" value="UniProtKB-KW"/>
</dbReference>
<feature type="domain" description="Methyltransferase" evidence="5">
    <location>
        <begin position="118"/>
        <end position="244"/>
    </location>
</feature>
<evidence type="ECO:0000259" key="6">
    <source>
        <dbReference type="Pfam" id="PF17827"/>
    </source>
</evidence>
<dbReference type="EMBL" id="WTUW01000001">
    <property type="protein sequence ID" value="MZR29008.1"/>
    <property type="molecule type" value="Genomic_DNA"/>
</dbReference>
<evidence type="ECO:0000256" key="4">
    <source>
        <dbReference type="HAMAP-Rule" id="MF_02126"/>
    </source>
</evidence>